<dbReference type="Proteomes" id="UP000504627">
    <property type="component" value="Unplaced"/>
</dbReference>
<name>A0A6J2IUM3_9PASS</name>
<dbReference type="GeneID" id="114002038"/>
<keyword evidence="2" id="KW-1185">Reference proteome</keyword>
<proteinExistence type="predicted"/>
<feature type="compositionally biased region" description="Polar residues" evidence="1">
    <location>
        <begin position="162"/>
        <end position="174"/>
    </location>
</feature>
<dbReference type="PANTHER" id="PTHR38006">
    <property type="entry name" value="MEIOSIS-SPECIFIC KINETOCHORE PROTEIN"/>
    <property type="match status" value="1"/>
</dbReference>
<dbReference type="AlphaFoldDB" id="A0A6J2IUM3"/>
<feature type="region of interest" description="Disordered" evidence="1">
    <location>
        <begin position="1"/>
        <end position="68"/>
    </location>
</feature>
<feature type="compositionally biased region" description="Polar residues" evidence="1">
    <location>
        <begin position="304"/>
        <end position="328"/>
    </location>
</feature>
<dbReference type="CTD" id="728637"/>
<dbReference type="GO" id="GO:0051754">
    <property type="term" value="P:meiotic sister chromatid cohesion, centromeric"/>
    <property type="evidence" value="ECO:0007669"/>
    <property type="project" value="InterPro"/>
</dbReference>
<protein>
    <submittedName>
        <fullName evidence="3">Meiosis-specific kinetochore protein isoform X1</fullName>
    </submittedName>
</protein>
<feature type="compositionally biased region" description="Polar residues" evidence="1">
    <location>
        <begin position="83"/>
        <end position="93"/>
    </location>
</feature>
<reference evidence="3" key="1">
    <citation type="submission" date="2025-08" db="UniProtKB">
        <authorList>
            <consortium name="RefSeq"/>
        </authorList>
    </citation>
    <scope>IDENTIFICATION</scope>
    <source>
        <tissue evidence="3">Muscle</tissue>
    </source>
</reference>
<dbReference type="PANTHER" id="PTHR38006:SF1">
    <property type="entry name" value="MEIOSIS-SPECIFIC KINETOCHORE PROTEIN"/>
    <property type="match status" value="1"/>
</dbReference>
<dbReference type="GO" id="GO:0016321">
    <property type="term" value="P:female meiosis chromosome segregation"/>
    <property type="evidence" value="ECO:0007669"/>
    <property type="project" value="TreeGrafter"/>
</dbReference>
<feature type="region of interest" description="Disordered" evidence="1">
    <location>
        <begin position="80"/>
        <end position="117"/>
    </location>
</feature>
<dbReference type="InterPro" id="IPR034545">
    <property type="entry name" value="Meikin"/>
</dbReference>
<feature type="region of interest" description="Disordered" evidence="1">
    <location>
        <begin position="162"/>
        <end position="181"/>
    </location>
</feature>
<dbReference type="GO" id="GO:0007060">
    <property type="term" value="P:male meiosis chromosome segregation"/>
    <property type="evidence" value="ECO:0007669"/>
    <property type="project" value="TreeGrafter"/>
</dbReference>
<evidence type="ECO:0000256" key="1">
    <source>
        <dbReference type="SAM" id="MobiDB-lite"/>
    </source>
</evidence>
<sequence length="482" mass="52598">MERQRIPRAPRAGKAPRKRRRESPLPGAAALPGRRAGPPQPCRRSLFGRAGPRGPEPACPKKKLSGKTLPKITENLELIEESASCNQSNQVNVRETRDLEKEEEESEESSVSLKKSSMISFESKESLQNAEMTSSTGMTLPTGVSTFLIQCLDANSTADFNNTSDSLQTYSSPETFRDDDSERSNFYSVDLGKYKNSTLLDSSKAVTIDKIAQISNLSAILEPVPKDFQDQCIRRKRPSNCNYSSSALGISATLSGKKLCKITAARERTPDLKSGMRCASSLGPDSKPDKQTAKPKRVKRKETGNNSNPAEEGSSSFRQLGAPGNTSAKPGELTAEVVPTKPTDAVVQMTSTMLMIEENKALKNPGNAQLAQLKLSLSPVCKASPGESLFLNTTGPCVNSEEIVPASLSSEKEIIPQSPEEKNIFKPLCDRQEICSIVRLSPHQRPSRLQQVPVTRKGFSLPKGVPEDTITSTKNWICCEQR</sequence>
<dbReference type="InParanoid" id="A0A6J2IUM3"/>
<feature type="compositionally biased region" description="Low complexity" evidence="1">
    <location>
        <begin position="24"/>
        <end position="37"/>
    </location>
</feature>
<organism evidence="2 3">
    <name type="scientific">Pipra filicauda</name>
    <name type="common">Wire-tailed manakin</name>
    <dbReference type="NCBI Taxonomy" id="649802"/>
    <lineage>
        <taxon>Eukaryota</taxon>
        <taxon>Metazoa</taxon>
        <taxon>Chordata</taxon>
        <taxon>Craniata</taxon>
        <taxon>Vertebrata</taxon>
        <taxon>Euteleostomi</taxon>
        <taxon>Archelosauria</taxon>
        <taxon>Archosauria</taxon>
        <taxon>Dinosauria</taxon>
        <taxon>Saurischia</taxon>
        <taxon>Theropoda</taxon>
        <taxon>Coelurosauria</taxon>
        <taxon>Aves</taxon>
        <taxon>Neognathae</taxon>
        <taxon>Neoaves</taxon>
        <taxon>Telluraves</taxon>
        <taxon>Australaves</taxon>
        <taxon>Passeriformes</taxon>
        <taxon>Pipridae</taxon>
        <taxon>Pipra</taxon>
    </lineage>
</organism>
<evidence type="ECO:0000313" key="3">
    <source>
        <dbReference type="RefSeq" id="XP_027603522.2"/>
    </source>
</evidence>
<dbReference type="GO" id="GO:0010789">
    <property type="term" value="P:meiotic sister chromatid cohesion involved in meiosis I"/>
    <property type="evidence" value="ECO:0007669"/>
    <property type="project" value="TreeGrafter"/>
</dbReference>
<dbReference type="GO" id="GO:0000776">
    <property type="term" value="C:kinetochore"/>
    <property type="evidence" value="ECO:0007669"/>
    <property type="project" value="InterPro"/>
</dbReference>
<evidence type="ECO:0000313" key="2">
    <source>
        <dbReference type="Proteomes" id="UP000504627"/>
    </source>
</evidence>
<accession>A0A6J2IUM3</accession>
<dbReference type="GO" id="GO:0045143">
    <property type="term" value="P:homologous chromosome segregation"/>
    <property type="evidence" value="ECO:0007669"/>
    <property type="project" value="TreeGrafter"/>
</dbReference>
<feature type="region of interest" description="Disordered" evidence="1">
    <location>
        <begin position="271"/>
        <end position="340"/>
    </location>
</feature>
<dbReference type="RefSeq" id="XP_027603522.2">
    <property type="nucleotide sequence ID" value="XM_027747721.2"/>
</dbReference>
<gene>
    <name evidence="3" type="primary">MEIKIN</name>
</gene>